<organism evidence="2 3">
    <name type="scientific">Falsigemmobacter faecalis</name>
    <dbReference type="NCBI Taxonomy" id="2488730"/>
    <lineage>
        <taxon>Bacteria</taxon>
        <taxon>Pseudomonadati</taxon>
        <taxon>Pseudomonadota</taxon>
        <taxon>Alphaproteobacteria</taxon>
        <taxon>Rhodobacterales</taxon>
        <taxon>Paracoccaceae</taxon>
        <taxon>Falsigemmobacter</taxon>
    </lineage>
</organism>
<dbReference type="PRINTS" id="PR00111">
    <property type="entry name" value="ABHYDROLASE"/>
</dbReference>
<dbReference type="SUPFAM" id="SSF53474">
    <property type="entry name" value="alpha/beta-Hydrolases"/>
    <property type="match status" value="1"/>
</dbReference>
<keyword evidence="3" id="KW-1185">Reference proteome</keyword>
<dbReference type="Pfam" id="PF12697">
    <property type="entry name" value="Abhydrolase_6"/>
    <property type="match status" value="1"/>
</dbReference>
<evidence type="ECO:0000313" key="2">
    <source>
        <dbReference type="EMBL" id="RRH72471.1"/>
    </source>
</evidence>
<protein>
    <submittedName>
        <fullName evidence="2">Alpha/beta hydrolase</fullName>
    </submittedName>
</protein>
<proteinExistence type="predicted"/>
<keyword evidence="2" id="KW-0378">Hydrolase</keyword>
<dbReference type="OrthoDB" id="5491135at2"/>
<dbReference type="InterPro" id="IPR029058">
    <property type="entry name" value="AB_hydrolase_fold"/>
</dbReference>
<feature type="domain" description="AB hydrolase-1" evidence="1">
    <location>
        <begin position="63"/>
        <end position="241"/>
    </location>
</feature>
<gene>
    <name evidence="2" type="ORF">EG244_14515</name>
</gene>
<dbReference type="InterPro" id="IPR000073">
    <property type="entry name" value="AB_hydrolase_1"/>
</dbReference>
<dbReference type="PANTHER" id="PTHR43798">
    <property type="entry name" value="MONOACYLGLYCEROL LIPASE"/>
    <property type="match status" value="1"/>
</dbReference>
<dbReference type="PANTHER" id="PTHR43798:SF29">
    <property type="entry name" value="AB HYDROLASE-1 DOMAIN-CONTAINING PROTEIN"/>
    <property type="match status" value="1"/>
</dbReference>
<evidence type="ECO:0000313" key="3">
    <source>
        <dbReference type="Proteomes" id="UP000282125"/>
    </source>
</evidence>
<evidence type="ECO:0000259" key="1">
    <source>
        <dbReference type="Pfam" id="PF12697"/>
    </source>
</evidence>
<sequence length="258" mass="28034">MVAPGRRAYLLRDPLPEDDPMPRPRLILIPGTLNDEGLWRDQLAPLSLVADVSVADITKGESLEALARQVLALHSGPFLVAGFSLGGLVAQEVFRRAPDRVLGLGLLDTTMLPDTPAGQAKRDAMIKAASSGARFIGMGERLLAGYLAPQNLARGDIGARIQEMTLRLGAEVFIRQSRLDRPDNRDLLKTVTCPTLILCGEEDRITPMALHEEMARLIPHARFLRVKDAGHMTPMEQPEGVTSALVALVAEVTRQDAV</sequence>
<accession>A0A3P3DDV8</accession>
<reference evidence="2 3" key="1">
    <citation type="submission" date="2018-11" db="EMBL/GenBank/DDBJ databases">
        <title>Gemmobacter sp. nov., YIM 102744-1 draft genome.</title>
        <authorList>
            <person name="Li G."/>
            <person name="Jiang Y."/>
        </authorList>
    </citation>
    <scope>NUCLEOTIDE SEQUENCE [LARGE SCALE GENOMIC DNA]</scope>
    <source>
        <strain evidence="2 3">YIM 102744-1</strain>
    </source>
</reference>
<comment type="caution">
    <text evidence="2">The sequence shown here is derived from an EMBL/GenBank/DDBJ whole genome shotgun (WGS) entry which is preliminary data.</text>
</comment>
<dbReference type="GO" id="GO:0016787">
    <property type="term" value="F:hydrolase activity"/>
    <property type="evidence" value="ECO:0007669"/>
    <property type="project" value="UniProtKB-KW"/>
</dbReference>
<dbReference type="InterPro" id="IPR050266">
    <property type="entry name" value="AB_hydrolase_sf"/>
</dbReference>
<dbReference type="EMBL" id="RRAZ01000023">
    <property type="protein sequence ID" value="RRH72471.1"/>
    <property type="molecule type" value="Genomic_DNA"/>
</dbReference>
<name>A0A3P3DDV8_9RHOB</name>
<dbReference type="Proteomes" id="UP000282125">
    <property type="component" value="Unassembled WGS sequence"/>
</dbReference>
<dbReference type="AlphaFoldDB" id="A0A3P3DDV8"/>
<dbReference type="Gene3D" id="3.40.50.1820">
    <property type="entry name" value="alpha/beta hydrolase"/>
    <property type="match status" value="1"/>
</dbReference>